<keyword evidence="1" id="KW-0255">Endonuclease</keyword>
<organism evidence="1 2">
    <name type="scientific">Chryseobacterium takakiae</name>
    <dbReference type="NCBI Taxonomy" id="1302685"/>
    <lineage>
        <taxon>Bacteria</taxon>
        <taxon>Pseudomonadati</taxon>
        <taxon>Bacteroidota</taxon>
        <taxon>Flavobacteriia</taxon>
        <taxon>Flavobacteriales</taxon>
        <taxon>Weeksellaceae</taxon>
        <taxon>Chryseobacterium group</taxon>
        <taxon>Chryseobacterium</taxon>
    </lineage>
</organism>
<evidence type="ECO:0000313" key="1">
    <source>
        <dbReference type="EMBL" id="SHE78986.1"/>
    </source>
</evidence>
<dbReference type="RefSeq" id="WP_072884140.1">
    <property type="nucleotide sequence ID" value="NZ_FQVO01000004.1"/>
</dbReference>
<dbReference type="EMBL" id="FQVO01000004">
    <property type="protein sequence ID" value="SHE78986.1"/>
    <property type="molecule type" value="Genomic_DNA"/>
</dbReference>
<keyword evidence="1" id="KW-0540">Nuclease</keyword>
<dbReference type="Proteomes" id="UP000184236">
    <property type="component" value="Unassembled WGS sequence"/>
</dbReference>
<gene>
    <name evidence="1" type="ORF">SAMN05444408_104119</name>
</gene>
<name>A0A1M4WCN5_9FLAO</name>
<dbReference type="STRING" id="1302685.SAMN05444408_104119"/>
<sequence>MSKTSFDASTRTGIWKANKAKCFYCYTDIEFKDLHIDHIIPEGLSEEKLKELILEYGLNESFTINSFENLVPTHRICNQRKTDLVFNKASILYYLGLNAKNVELIKREINTLKRNNSFNQLYSKIVSALDQNHINLDDLTNIINEKKSVDWHEKEIKLPIAIDFANDSFNKFSFDINLDSLYDKKMIFGGVFESIDLRNNVNDEVTISNLREWIDATNKGFYPLTNTDIKLSENVDFLDNLLRAIKNAKLPKVSFLDDILITDLDYLSPKILFDPEKKFHINIRNKDSVGDLFRKNLVNVTEENLYNISIEFDGFKTSISEQFRADLNDDGIEDILVRKWNRAINGSLGFGETIILTRQSTKSLIEPI</sequence>
<dbReference type="AlphaFoldDB" id="A0A1M4WCN5"/>
<keyword evidence="2" id="KW-1185">Reference proteome</keyword>
<dbReference type="InterPro" id="IPR003615">
    <property type="entry name" value="HNH_nuc"/>
</dbReference>
<reference evidence="2" key="1">
    <citation type="submission" date="2016-11" db="EMBL/GenBank/DDBJ databases">
        <authorList>
            <person name="Varghese N."/>
            <person name="Submissions S."/>
        </authorList>
    </citation>
    <scope>NUCLEOTIDE SEQUENCE [LARGE SCALE GENOMIC DNA]</scope>
    <source>
        <strain evidence="2">DSM 26898</strain>
    </source>
</reference>
<dbReference type="CDD" id="cd00085">
    <property type="entry name" value="HNHc"/>
    <property type="match status" value="1"/>
</dbReference>
<keyword evidence="1" id="KW-0378">Hydrolase</keyword>
<dbReference type="GO" id="GO:0004519">
    <property type="term" value="F:endonuclease activity"/>
    <property type="evidence" value="ECO:0007669"/>
    <property type="project" value="UniProtKB-KW"/>
</dbReference>
<proteinExistence type="predicted"/>
<protein>
    <submittedName>
        <fullName evidence="1">HNH endonuclease</fullName>
    </submittedName>
</protein>
<accession>A0A1M4WCN5</accession>
<evidence type="ECO:0000313" key="2">
    <source>
        <dbReference type="Proteomes" id="UP000184236"/>
    </source>
</evidence>
<dbReference type="Gene3D" id="1.10.30.50">
    <property type="match status" value="1"/>
</dbReference>
<dbReference type="OrthoDB" id="9802901at2"/>